<accession>A0AB74CY51</accession>
<dbReference type="InterPro" id="IPR024402">
    <property type="entry name" value="DUF2726"/>
</dbReference>
<dbReference type="Proteomes" id="UP000273734">
    <property type="component" value="Unassembled WGS sequence"/>
</dbReference>
<reference evidence="2 3" key="1">
    <citation type="submission" date="2018-08" db="EMBL/GenBank/DDBJ databases">
        <title>Comparative analysis of Burkholderia isolates from Puerto Rico.</title>
        <authorList>
            <person name="Hall C."/>
            <person name="Sahl J."/>
            <person name="Wagner D."/>
        </authorList>
    </citation>
    <scope>NUCLEOTIDE SEQUENCE [LARGE SCALE GENOMIC DNA]</scope>
    <source>
        <strain evidence="2 3">Bp8964</strain>
    </source>
</reference>
<gene>
    <name evidence="2" type="ORF">DF015_31105</name>
</gene>
<sequence>MSECEKQEQFEKTALARWPALSPQARKVLAVLDTVNSFANFEELGTYAGMSGEWAGRHYRRLLADGMIFETGNSYRLNLHIRPLVAQESRHTVISKIIRSGGTSAAVKQVFNSEREHTIYRAMVQLCPNHLVFPNCSLQSIFSFERMKEMVTSEEFSYYLMASVDLVVVSTTTYLPLLAIEVDSIYHDTEKQLERDGKKDRIFEAGGVPLMRLRPVGSPSSDTIRSQVAEHMEELVRSVRQDMPGYRQAVALLEDLAGLGIGG</sequence>
<evidence type="ECO:0000313" key="2">
    <source>
        <dbReference type="EMBL" id="RQP70002.1"/>
    </source>
</evidence>
<evidence type="ECO:0000259" key="1">
    <source>
        <dbReference type="Pfam" id="PF10881"/>
    </source>
</evidence>
<comment type="caution">
    <text evidence="2">The sequence shown here is derived from an EMBL/GenBank/DDBJ whole genome shotgun (WGS) entry which is preliminary data.</text>
</comment>
<dbReference type="EMBL" id="QTNY01000030">
    <property type="protein sequence ID" value="RQP70002.1"/>
    <property type="molecule type" value="Genomic_DNA"/>
</dbReference>
<dbReference type="AlphaFoldDB" id="A0AB74CY51"/>
<feature type="domain" description="DUF2726" evidence="1">
    <location>
        <begin position="109"/>
        <end position="230"/>
    </location>
</feature>
<organism evidence="2 3">
    <name type="scientific">Burkholderia ubonensis</name>
    <dbReference type="NCBI Taxonomy" id="101571"/>
    <lineage>
        <taxon>Bacteria</taxon>
        <taxon>Pseudomonadati</taxon>
        <taxon>Pseudomonadota</taxon>
        <taxon>Betaproteobacteria</taxon>
        <taxon>Burkholderiales</taxon>
        <taxon>Burkholderiaceae</taxon>
        <taxon>Burkholderia</taxon>
        <taxon>Burkholderia cepacia complex</taxon>
    </lineage>
</organism>
<protein>
    <submittedName>
        <fullName evidence="2">DUF2726 domain-containing protein</fullName>
    </submittedName>
</protein>
<evidence type="ECO:0000313" key="3">
    <source>
        <dbReference type="Proteomes" id="UP000273734"/>
    </source>
</evidence>
<dbReference type="Pfam" id="PF10881">
    <property type="entry name" value="DUF2726"/>
    <property type="match status" value="1"/>
</dbReference>
<proteinExistence type="predicted"/>
<name>A0AB74CY51_9BURK</name>